<sequence>MRWGAVDWRYAVDYPLLNIFFTTMWIFMWILWFFLLFRVVVDLFRDDGLSGWAKAGWAVFVIVLPFLGVLVYLIARGQGMGDRERAHAQQSEQAFRAYIQEAAATPSGAGTHADDLAKLASLRNAGDITEEEYQRAKEKVLA</sequence>
<evidence type="ECO:0000256" key="5">
    <source>
        <dbReference type="ARBA" id="ARBA00023136"/>
    </source>
</evidence>
<evidence type="ECO:0000256" key="1">
    <source>
        <dbReference type="ARBA" id="ARBA00004651"/>
    </source>
</evidence>
<reference evidence="9 10" key="1">
    <citation type="submission" date="2019-09" db="EMBL/GenBank/DDBJ databases">
        <title>Genome Sequences of Streptomyces kaniharaensis ATCC 21070.</title>
        <authorList>
            <person name="Zhu W."/>
            <person name="De Crecy-Lagard V."/>
            <person name="Richards N.G."/>
        </authorList>
    </citation>
    <scope>NUCLEOTIDE SEQUENCE [LARGE SCALE GENOMIC DNA]</scope>
    <source>
        <strain evidence="9 10">SF-557</strain>
    </source>
</reference>
<accession>A0A6N7KVI7</accession>
<dbReference type="EMBL" id="WBOF01000001">
    <property type="protein sequence ID" value="MQS15530.1"/>
    <property type="molecule type" value="Genomic_DNA"/>
</dbReference>
<evidence type="ECO:0000256" key="2">
    <source>
        <dbReference type="ARBA" id="ARBA00022475"/>
    </source>
</evidence>
<dbReference type="RefSeq" id="WP_153465100.1">
    <property type="nucleotide sequence ID" value="NZ_WBOF01000001.1"/>
</dbReference>
<keyword evidence="4 6" id="KW-1133">Transmembrane helix</keyword>
<proteinExistence type="predicted"/>
<dbReference type="OrthoDB" id="7596142at2"/>
<evidence type="ECO:0000256" key="4">
    <source>
        <dbReference type="ARBA" id="ARBA00022989"/>
    </source>
</evidence>
<dbReference type="InterPro" id="IPR018649">
    <property type="entry name" value="SHOCT"/>
</dbReference>
<dbReference type="InterPro" id="IPR027379">
    <property type="entry name" value="CLS_N"/>
</dbReference>
<keyword evidence="2" id="KW-1003">Cell membrane</keyword>
<dbReference type="Pfam" id="PF09851">
    <property type="entry name" value="SHOCT"/>
    <property type="match status" value="1"/>
</dbReference>
<organism evidence="9 10">
    <name type="scientific">Streptomyces kaniharaensis</name>
    <dbReference type="NCBI Taxonomy" id="212423"/>
    <lineage>
        <taxon>Bacteria</taxon>
        <taxon>Bacillati</taxon>
        <taxon>Actinomycetota</taxon>
        <taxon>Actinomycetes</taxon>
        <taxon>Kitasatosporales</taxon>
        <taxon>Streptomycetaceae</taxon>
        <taxon>Streptomyces</taxon>
    </lineage>
</organism>
<evidence type="ECO:0000256" key="3">
    <source>
        <dbReference type="ARBA" id="ARBA00022692"/>
    </source>
</evidence>
<protein>
    <submittedName>
        <fullName evidence="9">SHOCT domain-containing protein</fullName>
    </submittedName>
</protein>
<dbReference type="GO" id="GO:0005886">
    <property type="term" value="C:plasma membrane"/>
    <property type="evidence" value="ECO:0007669"/>
    <property type="project" value="UniProtKB-SubCell"/>
</dbReference>
<name>A0A6N7KVI7_9ACTN</name>
<gene>
    <name evidence="9" type="ORF">F7Q99_25480</name>
</gene>
<keyword evidence="10" id="KW-1185">Reference proteome</keyword>
<evidence type="ECO:0000259" key="8">
    <source>
        <dbReference type="Pfam" id="PF13396"/>
    </source>
</evidence>
<feature type="transmembrane region" description="Helical" evidence="6">
    <location>
        <begin position="12"/>
        <end position="35"/>
    </location>
</feature>
<evidence type="ECO:0000313" key="10">
    <source>
        <dbReference type="Proteomes" id="UP000450000"/>
    </source>
</evidence>
<feature type="transmembrane region" description="Helical" evidence="6">
    <location>
        <begin position="55"/>
        <end position="75"/>
    </location>
</feature>
<dbReference type="Pfam" id="PF13396">
    <property type="entry name" value="PLDc_N"/>
    <property type="match status" value="1"/>
</dbReference>
<keyword evidence="3 6" id="KW-0812">Transmembrane</keyword>
<evidence type="ECO:0000256" key="6">
    <source>
        <dbReference type="SAM" id="Phobius"/>
    </source>
</evidence>
<feature type="domain" description="SHOCT" evidence="7">
    <location>
        <begin position="115"/>
        <end position="141"/>
    </location>
</feature>
<evidence type="ECO:0000313" key="9">
    <source>
        <dbReference type="EMBL" id="MQS15530.1"/>
    </source>
</evidence>
<dbReference type="AlphaFoldDB" id="A0A6N7KVI7"/>
<keyword evidence="5 6" id="KW-0472">Membrane</keyword>
<evidence type="ECO:0000259" key="7">
    <source>
        <dbReference type="Pfam" id="PF09851"/>
    </source>
</evidence>
<comment type="caution">
    <text evidence="9">The sequence shown here is derived from an EMBL/GenBank/DDBJ whole genome shotgun (WGS) entry which is preliminary data.</text>
</comment>
<comment type="subcellular location">
    <subcellularLocation>
        <location evidence="1">Cell membrane</location>
        <topology evidence="1">Multi-pass membrane protein</topology>
    </subcellularLocation>
</comment>
<feature type="domain" description="Cardiolipin synthase N-terminal" evidence="8">
    <location>
        <begin position="30"/>
        <end position="76"/>
    </location>
</feature>
<dbReference type="Proteomes" id="UP000450000">
    <property type="component" value="Unassembled WGS sequence"/>
</dbReference>